<feature type="region of interest" description="Disordered" evidence="1">
    <location>
        <begin position="126"/>
        <end position="209"/>
    </location>
</feature>
<accession>A0A395J5D7</accession>
<evidence type="ECO:0000313" key="2">
    <source>
        <dbReference type="EMBL" id="RAL67687.1"/>
    </source>
</evidence>
<keyword evidence="3" id="KW-1185">Reference proteome</keyword>
<protein>
    <submittedName>
        <fullName evidence="2">Uncharacterized protein</fullName>
    </submittedName>
</protein>
<feature type="compositionally biased region" description="Low complexity" evidence="1">
    <location>
        <begin position="177"/>
        <end position="188"/>
    </location>
</feature>
<evidence type="ECO:0000256" key="1">
    <source>
        <dbReference type="SAM" id="MobiDB-lite"/>
    </source>
</evidence>
<dbReference type="OrthoDB" id="414133at2759"/>
<name>A0A395J5D7_9HELO</name>
<evidence type="ECO:0000313" key="3">
    <source>
        <dbReference type="Proteomes" id="UP000249056"/>
    </source>
</evidence>
<organism evidence="2 3">
    <name type="scientific">Monilinia fructigena</name>
    <dbReference type="NCBI Taxonomy" id="38457"/>
    <lineage>
        <taxon>Eukaryota</taxon>
        <taxon>Fungi</taxon>
        <taxon>Dikarya</taxon>
        <taxon>Ascomycota</taxon>
        <taxon>Pezizomycotina</taxon>
        <taxon>Leotiomycetes</taxon>
        <taxon>Helotiales</taxon>
        <taxon>Sclerotiniaceae</taxon>
        <taxon>Monilinia</taxon>
    </lineage>
</organism>
<reference evidence="2 3" key="1">
    <citation type="submission" date="2018-06" db="EMBL/GenBank/DDBJ databases">
        <title>Genome Sequence of the Brown Rot Fungal Pathogen Monilinia fructigena.</title>
        <authorList>
            <person name="Landi L."/>
            <person name="De Miccolis Angelini R.M."/>
            <person name="Pollastro S."/>
            <person name="Abate D."/>
            <person name="Faretra F."/>
            <person name="Romanazzi G."/>
        </authorList>
    </citation>
    <scope>NUCLEOTIDE SEQUENCE [LARGE SCALE GENOMIC DNA]</scope>
    <source>
        <strain evidence="2 3">Mfrg269</strain>
    </source>
</reference>
<feature type="compositionally biased region" description="Polar residues" evidence="1">
    <location>
        <begin position="156"/>
        <end position="176"/>
    </location>
</feature>
<proteinExistence type="predicted"/>
<dbReference type="Proteomes" id="UP000249056">
    <property type="component" value="Unassembled WGS sequence"/>
</dbReference>
<comment type="caution">
    <text evidence="2">The sequence shown here is derived from an EMBL/GenBank/DDBJ whole genome shotgun (WGS) entry which is preliminary data.</text>
</comment>
<dbReference type="AlphaFoldDB" id="A0A395J5D7"/>
<sequence length="501" mass="56669">MGKRGTRLDLSRFGRIQRKSSSYLTSQHWNWLLPIQPVPIPRTLEVYCETLKKLDIMSFDIDKKKLGQDQKQKQAYGKDKFNDYLLDIGGSNTLVYKMVSMKESVDDSAIDVDFGVDNVPSRYASGMRMRSGSPAISEASSCTLAEDGSEAEPDSNRTLPSSTILRTQAYSSPLSESPSTPATPVTPAQKRRREDDTSNSEEEPPVFKLPDGAVLIDLEDYEGEARLEEEIFGIEPQVISQDSIKRALPAQRNPEILPPNVEIASIPWKNSVLRPGKTIELKNGTFIKIKVIVKNLTTDDVAIRGWKLVRTREFVLGGMVQKKRNEVAFVHEIDRDDRRDVWEQSVDTVRLEDFIRIRRLVCTNRPLPECRYSKNDIPSEIGSKENKEKIKYITEEMVLVARWAFVVRYANAEARVRKGSLVDRPRYSAVLRSLKKEECRMGEFVEPNVRKLQWRDWAFPDRSRDGSSNARSIYTYGDGYSGAGGMTAGAAAAGLNVKWGF</sequence>
<gene>
    <name evidence="2" type="ORF">DID88_008428</name>
</gene>
<dbReference type="EMBL" id="QKRW01000003">
    <property type="protein sequence ID" value="RAL67687.1"/>
    <property type="molecule type" value="Genomic_DNA"/>
</dbReference>